<name>A0AAN8DZJ6_CHAGU</name>
<dbReference type="Gene3D" id="3.10.100.10">
    <property type="entry name" value="Mannose-Binding Protein A, subunit A"/>
    <property type="match status" value="1"/>
</dbReference>
<dbReference type="CDD" id="cd03590">
    <property type="entry name" value="CLECT_DC-SIGN_like"/>
    <property type="match status" value="1"/>
</dbReference>
<keyword evidence="1" id="KW-0430">Lectin</keyword>
<organism evidence="4 5">
    <name type="scientific">Champsocephalus gunnari</name>
    <name type="common">Mackerel icefish</name>
    <dbReference type="NCBI Taxonomy" id="52237"/>
    <lineage>
        <taxon>Eukaryota</taxon>
        <taxon>Metazoa</taxon>
        <taxon>Chordata</taxon>
        <taxon>Craniata</taxon>
        <taxon>Vertebrata</taxon>
        <taxon>Euteleostomi</taxon>
        <taxon>Actinopterygii</taxon>
        <taxon>Neopterygii</taxon>
        <taxon>Teleostei</taxon>
        <taxon>Neoteleostei</taxon>
        <taxon>Acanthomorphata</taxon>
        <taxon>Eupercaria</taxon>
        <taxon>Perciformes</taxon>
        <taxon>Notothenioidei</taxon>
        <taxon>Channichthyidae</taxon>
        <taxon>Champsocephalus</taxon>
    </lineage>
</organism>
<dbReference type="EMBL" id="JAURVH010001519">
    <property type="protein sequence ID" value="KAK5927208.1"/>
    <property type="molecule type" value="Genomic_DNA"/>
</dbReference>
<dbReference type="Proteomes" id="UP001331515">
    <property type="component" value="Unassembled WGS sequence"/>
</dbReference>
<gene>
    <name evidence="4" type="ORF">CgunFtcFv8_022721</name>
</gene>
<dbReference type="Pfam" id="PF00059">
    <property type="entry name" value="Lectin_C"/>
    <property type="match status" value="1"/>
</dbReference>
<dbReference type="InterPro" id="IPR033989">
    <property type="entry name" value="CD209-like_CTLD"/>
</dbReference>
<dbReference type="GO" id="GO:0030246">
    <property type="term" value="F:carbohydrate binding"/>
    <property type="evidence" value="ECO:0007669"/>
    <property type="project" value="UniProtKB-KW"/>
</dbReference>
<evidence type="ECO:0000256" key="1">
    <source>
        <dbReference type="ARBA" id="ARBA00022734"/>
    </source>
</evidence>
<dbReference type="AlphaFoldDB" id="A0AAN8DZJ6"/>
<dbReference type="InterPro" id="IPR001304">
    <property type="entry name" value="C-type_lectin-like"/>
</dbReference>
<dbReference type="InterPro" id="IPR016186">
    <property type="entry name" value="C-type_lectin-like/link_sf"/>
</dbReference>
<dbReference type="InterPro" id="IPR016187">
    <property type="entry name" value="CTDL_fold"/>
</dbReference>
<evidence type="ECO:0000259" key="3">
    <source>
        <dbReference type="PROSITE" id="PS50041"/>
    </source>
</evidence>
<accession>A0AAN8DZJ6</accession>
<evidence type="ECO:0000256" key="2">
    <source>
        <dbReference type="ARBA" id="ARBA00023157"/>
    </source>
</evidence>
<feature type="domain" description="C-type lectin" evidence="3">
    <location>
        <begin position="91"/>
        <end position="206"/>
    </location>
</feature>
<dbReference type="InterPro" id="IPR018378">
    <property type="entry name" value="C-type_lectin_CS"/>
</dbReference>
<reference evidence="4 5" key="1">
    <citation type="journal article" date="2023" name="Mol. Biol. Evol.">
        <title>Genomics of Secondarily Temperate Adaptation in the Only Non-Antarctic Icefish.</title>
        <authorList>
            <person name="Rivera-Colon A.G."/>
            <person name="Rayamajhi N."/>
            <person name="Minhas B.F."/>
            <person name="Madrigal G."/>
            <person name="Bilyk K.T."/>
            <person name="Yoon V."/>
            <person name="Hune M."/>
            <person name="Gregory S."/>
            <person name="Cheng C.H.C."/>
            <person name="Catchen J.M."/>
        </authorList>
    </citation>
    <scope>NUCLEOTIDE SEQUENCE [LARGE SCALE GENOMIC DNA]</scope>
    <source>
        <tissue evidence="4">White muscle</tissue>
    </source>
</reference>
<evidence type="ECO:0000313" key="4">
    <source>
        <dbReference type="EMBL" id="KAK5927208.1"/>
    </source>
</evidence>
<keyword evidence="5" id="KW-1185">Reference proteome</keyword>
<protein>
    <recommendedName>
        <fullName evidence="3">C-type lectin domain-containing protein</fullName>
    </recommendedName>
</protein>
<sequence>MAVCVPHGEGHIDVEVGVYQVFPGAQPQDAAVEETPKTKLLLPLLLSVALLCVLQAVLNISLRLSLSQPAAGGVCGGEPEQISCPEGWLMFGSSCYFFSTQRRSWDDGRRDCEERGADLVIIDSRQEQAFLTGFSPAAWVGMTDREREGTWVWVDGTPVNRQSLLWAPGQPDDSLGGEDCGDLRTMPQFLGLNDVNCIVRLQWICEKSLKEL</sequence>
<dbReference type="InterPro" id="IPR050111">
    <property type="entry name" value="C-type_lectin/snaclec_domain"/>
</dbReference>
<keyword evidence="2" id="KW-1015">Disulfide bond</keyword>
<comment type="caution">
    <text evidence="4">The sequence shown here is derived from an EMBL/GenBank/DDBJ whole genome shotgun (WGS) entry which is preliminary data.</text>
</comment>
<dbReference type="PROSITE" id="PS50041">
    <property type="entry name" value="C_TYPE_LECTIN_2"/>
    <property type="match status" value="1"/>
</dbReference>
<evidence type="ECO:0000313" key="5">
    <source>
        <dbReference type="Proteomes" id="UP001331515"/>
    </source>
</evidence>
<proteinExistence type="predicted"/>
<dbReference type="PROSITE" id="PS00615">
    <property type="entry name" value="C_TYPE_LECTIN_1"/>
    <property type="match status" value="1"/>
</dbReference>
<dbReference type="SUPFAM" id="SSF56436">
    <property type="entry name" value="C-type lectin-like"/>
    <property type="match status" value="1"/>
</dbReference>
<dbReference type="SMART" id="SM00034">
    <property type="entry name" value="CLECT"/>
    <property type="match status" value="1"/>
</dbReference>
<dbReference type="PANTHER" id="PTHR22803">
    <property type="entry name" value="MANNOSE, PHOSPHOLIPASE, LECTIN RECEPTOR RELATED"/>
    <property type="match status" value="1"/>
</dbReference>